<dbReference type="STRING" id="1769779.AUP74_01907"/>
<dbReference type="KEGG" id="micc:AUP74_01907"/>
<dbReference type="InterPro" id="IPR029058">
    <property type="entry name" value="AB_hydrolase_fold"/>
</dbReference>
<keyword evidence="2" id="KW-0378">Hydrolase</keyword>
<feature type="compositionally biased region" description="Low complexity" evidence="3">
    <location>
        <begin position="350"/>
        <end position="365"/>
    </location>
</feature>
<evidence type="ECO:0000256" key="3">
    <source>
        <dbReference type="SAM" id="MobiDB-lite"/>
    </source>
</evidence>
<dbReference type="EMBL" id="CP014143">
    <property type="protein sequence ID" value="AOS97337.1"/>
    <property type="molecule type" value="Genomic_DNA"/>
</dbReference>
<protein>
    <submittedName>
        <fullName evidence="5">Esterase PHB depolymerase</fullName>
    </submittedName>
</protein>
<dbReference type="InterPro" id="IPR013783">
    <property type="entry name" value="Ig-like_fold"/>
</dbReference>
<evidence type="ECO:0000313" key="5">
    <source>
        <dbReference type="EMBL" id="AOS97337.1"/>
    </source>
</evidence>
<dbReference type="NCBIfam" id="TIGR01840">
    <property type="entry name" value="esterase_phb"/>
    <property type="match status" value="1"/>
</dbReference>
<evidence type="ECO:0000256" key="2">
    <source>
        <dbReference type="ARBA" id="ARBA00022801"/>
    </source>
</evidence>
<dbReference type="Gene3D" id="3.40.50.1820">
    <property type="entry name" value="alpha/beta hydrolase"/>
    <property type="match status" value="1"/>
</dbReference>
<reference evidence="6" key="1">
    <citation type="submission" date="2016-01" db="EMBL/GenBank/DDBJ databases">
        <title>Complete genome sequence of Microbulbifer sp. CCB-MM1, a halophile isolated from Matang Mangrove Forest, Perak.</title>
        <authorList>
            <person name="Moh T.H."/>
            <person name="Dinesh B."/>
            <person name="Lau N.-S."/>
            <person name="Go F."/>
            <person name="Alexander Chong S.-C."/>
        </authorList>
    </citation>
    <scope>NUCLEOTIDE SEQUENCE [LARGE SCALE GENOMIC DNA]</scope>
    <source>
        <strain evidence="6">CCB-MM1</strain>
    </source>
</reference>
<dbReference type="PANTHER" id="PTHR43037:SF5">
    <property type="entry name" value="FERULOYL ESTERASE"/>
    <property type="match status" value="1"/>
</dbReference>
<dbReference type="GO" id="GO:0016787">
    <property type="term" value="F:hydrolase activity"/>
    <property type="evidence" value="ECO:0007669"/>
    <property type="project" value="UniProtKB-KW"/>
</dbReference>
<proteinExistence type="predicted"/>
<keyword evidence="1 4" id="KW-0732">Signal</keyword>
<dbReference type="PATRIC" id="fig|1769779.3.peg.1911"/>
<keyword evidence="6" id="KW-1185">Reference proteome</keyword>
<feature type="compositionally biased region" description="Gly residues" evidence="3">
    <location>
        <begin position="561"/>
        <end position="580"/>
    </location>
</feature>
<gene>
    <name evidence="5" type="ORF">AUP74_01907</name>
</gene>
<accession>A0A1C9W851</accession>
<feature type="signal peptide" evidence="4">
    <location>
        <begin position="1"/>
        <end position="28"/>
    </location>
</feature>
<feature type="chain" id="PRO_5008895549" evidence="4">
    <location>
        <begin position="29"/>
        <end position="646"/>
    </location>
</feature>
<dbReference type="Proteomes" id="UP000095672">
    <property type="component" value="Chromosome"/>
</dbReference>
<dbReference type="PANTHER" id="PTHR43037">
    <property type="entry name" value="UNNAMED PRODUCT-RELATED"/>
    <property type="match status" value="1"/>
</dbReference>
<dbReference type="RefSeq" id="WP_069947361.1">
    <property type="nucleotide sequence ID" value="NZ_CP014143.1"/>
</dbReference>
<dbReference type="InterPro" id="IPR050955">
    <property type="entry name" value="Plant_Biomass_Hydrol_Est"/>
</dbReference>
<dbReference type="AlphaFoldDB" id="A0A1C9W851"/>
<feature type="region of interest" description="Disordered" evidence="3">
    <location>
        <begin position="556"/>
        <end position="589"/>
    </location>
</feature>
<dbReference type="GO" id="GO:0005576">
    <property type="term" value="C:extracellular region"/>
    <property type="evidence" value="ECO:0007669"/>
    <property type="project" value="InterPro"/>
</dbReference>
<organism evidence="5 6">
    <name type="scientific">Microbulbifer aggregans</name>
    <dbReference type="NCBI Taxonomy" id="1769779"/>
    <lineage>
        <taxon>Bacteria</taxon>
        <taxon>Pseudomonadati</taxon>
        <taxon>Pseudomonadota</taxon>
        <taxon>Gammaproteobacteria</taxon>
        <taxon>Cellvibrionales</taxon>
        <taxon>Microbulbiferaceae</taxon>
        <taxon>Microbulbifer</taxon>
    </lineage>
</organism>
<evidence type="ECO:0000313" key="6">
    <source>
        <dbReference type="Proteomes" id="UP000095672"/>
    </source>
</evidence>
<evidence type="ECO:0000256" key="1">
    <source>
        <dbReference type="ARBA" id="ARBA00022729"/>
    </source>
</evidence>
<evidence type="ECO:0000256" key="4">
    <source>
        <dbReference type="SAM" id="SignalP"/>
    </source>
</evidence>
<name>A0A1C9W851_9GAMM</name>
<dbReference type="SUPFAM" id="SSF53474">
    <property type="entry name" value="alpha/beta-Hydrolases"/>
    <property type="match status" value="2"/>
</dbReference>
<dbReference type="Pfam" id="PF10503">
    <property type="entry name" value="Esterase_PHB"/>
    <property type="match status" value="1"/>
</dbReference>
<dbReference type="InterPro" id="IPR010126">
    <property type="entry name" value="Esterase_phb"/>
</dbReference>
<feature type="region of interest" description="Disordered" evidence="3">
    <location>
        <begin position="337"/>
        <end position="365"/>
    </location>
</feature>
<sequence precursor="true">MMIPKPRRGLLRGVATAVALTCAAGVQAGSWQENVAVGGFSNVNIYTPDTRSDIGDGKALMIVLHGCAQPINNYLTANLEDAAEEFGMVVAVPDAMNKAGFSCWSYWEGIRSRTAGDYKNLINLANTLSGDASRDIDPDQVYIAGLSSGAAFANTTACLAPDVFAGMGISAGPSIGTSSNGALGPCEQADVTSRCNTYAGSYKSQFETQIASIAHGYDDTTVNLCYNEQNANGMAGVYGVSQLPGTNTVSEGSRSADETLWDDGRVSMLWFNNVDHAWSGGEGASGGYINGNGINYARYLGRFFRDNNQRVDRNQPPVVSNVQISASGDRILVSGNAEDAEGSVSSVEATFTGDSGTTSTSGGVDSSGFFNLTSPALADDLYEVIVTATDDQGAVSQAFARTTRVGPEPPETAPVLSGISAATSGQCVTVSGTVVDENQNLDAVTVAFSNGTITAAVMGTAFEAEQCNLPGGPGSATVTARDLAGLSSTATVSFTVDAGVTADLDTHIAASRLDYAVGYSNCYLEYGTEPFRLDEVTTGTGQCRWEDDDGSCYGPNQACSGSGGDGSGDGSDDGTGGGDSGQPSGCEEQSTYNYYHKTAGRAYSTGNYFSPDYFANGSDDPMPGSTWGLSTLYSNDGVTWQLGSCP</sequence>
<dbReference type="Gene3D" id="2.60.40.10">
    <property type="entry name" value="Immunoglobulins"/>
    <property type="match status" value="2"/>
</dbReference>